<dbReference type="GeneID" id="34221744"/>
<dbReference type="RefSeq" id="WP_038559075.1">
    <property type="nucleotide sequence ID" value="NZ_CP008876.1"/>
</dbReference>
<evidence type="ECO:0000256" key="2">
    <source>
        <dbReference type="ARBA" id="ARBA00009320"/>
    </source>
</evidence>
<dbReference type="PANTHER" id="PTHR42743:SF10">
    <property type="entry name" value="D-ALANINE AMINOTRANSFERASE"/>
    <property type="match status" value="1"/>
</dbReference>
<dbReference type="SUPFAM" id="SSF56752">
    <property type="entry name" value="D-aminoacid aminotransferase-like PLP-dependent enzymes"/>
    <property type="match status" value="1"/>
</dbReference>
<evidence type="ECO:0000313" key="15">
    <source>
        <dbReference type="Proteomes" id="UP000027980"/>
    </source>
</evidence>
<proteinExistence type="inferred from homology"/>
<dbReference type="InterPro" id="IPR043131">
    <property type="entry name" value="BCAT-like_N"/>
</dbReference>
<evidence type="ECO:0000256" key="6">
    <source>
        <dbReference type="ARBA" id="ARBA00022576"/>
    </source>
</evidence>
<name>A0A075LHQ9_9BACI</name>
<dbReference type="HOGENOM" id="CLU_020844_4_1_9"/>
<dbReference type="Pfam" id="PF01063">
    <property type="entry name" value="Aminotran_4"/>
    <property type="match status" value="1"/>
</dbReference>
<evidence type="ECO:0000256" key="3">
    <source>
        <dbReference type="ARBA" id="ARBA00011738"/>
    </source>
</evidence>
<dbReference type="EMBL" id="CP008876">
    <property type="protein sequence ID" value="AIF65959.1"/>
    <property type="molecule type" value="Genomic_DNA"/>
</dbReference>
<dbReference type="PANTHER" id="PTHR42743">
    <property type="entry name" value="AMINO-ACID AMINOTRANSFERASE"/>
    <property type="match status" value="1"/>
</dbReference>
<dbReference type="InterPro" id="IPR043132">
    <property type="entry name" value="BCAT-like_C"/>
</dbReference>
<dbReference type="FunFam" id="3.20.10.10:FF:000002">
    <property type="entry name" value="D-alanine aminotransferase"/>
    <property type="match status" value="1"/>
</dbReference>
<keyword evidence="7 13" id="KW-0808">Transferase</keyword>
<dbReference type="GO" id="GO:0005829">
    <property type="term" value="C:cytosol"/>
    <property type="evidence" value="ECO:0007669"/>
    <property type="project" value="TreeGrafter"/>
</dbReference>
<sequence length="287" mass="32065">MSLYDYLLTQDGIITKDSLLYPFEERGLQFGDGVYEVIRIYQGTFDLLEEHIDRLYRSAEAIRLEVPFDKDALIASLHQLTEKNDVQTDAKLYLQITRGSAPREHSFPDVPSNFYAYIEPSERPVSPLQHGVHAVLADDIRWELCYIKSLNLLPNILAKQTAKERGAFEAILHKNGTVTEGSSSNVFIIKDQILYTHPAAKNILHGCVRSRVLALAPKAGLQVKESAFTTDQLLHADEVFITSTTSEIMPVIEIEGTQIGTGKPGDNTRSLQLAYEKESGIQATAFV</sequence>
<dbReference type="GO" id="GO:0046416">
    <property type="term" value="P:D-amino acid metabolic process"/>
    <property type="evidence" value="ECO:0007669"/>
    <property type="project" value="InterPro"/>
</dbReference>
<evidence type="ECO:0000256" key="8">
    <source>
        <dbReference type="ARBA" id="ARBA00022898"/>
    </source>
</evidence>
<dbReference type="CDD" id="cd01558">
    <property type="entry name" value="D-AAT_like"/>
    <property type="match status" value="1"/>
</dbReference>
<dbReference type="AlphaFoldDB" id="A0A075LHQ9"/>
<dbReference type="OrthoDB" id="9805628at2"/>
<reference evidence="14 16" key="2">
    <citation type="submission" date="2016-10" db="EMBL/GenBank/DDBJ databases">
        <authorList>
            <person name="Varghese N."/>
            <person name="Submissions S."/>
        </authorList>
    </citation>
    <scope>NUCLEOTIDE SEQUENCE [LARGE SCALE GENOMIC DNA]</scope>
    <source>
        <strain evidence="14 16">DSM 21619</strain>
    </source>
</reference>
<evidence type="ECO:0000313" key="14">
    <source>
        <dbReference type="EMBL" id="SEM93659.1"/>
    </source>
</evidence>
<dbReference type="Gene3D" id="3.30.470.10">
    <property type="match status" value="1"/>
</dbReference>
<organism evidence="13 15">
    <name type="scientific">Terribacillus saccharophilus</name>
    <dbReference type="NCBI Taxonomy" id="361277"/>
    <lineage>
        <taxon>Bacteria</taxon>
        <taxon>Bacillati</taxon>
        <taxon>Bacillota</taxon>
        <taxon>Bacilli</taxon>
        <taxon>Bacillales</taxon>
        <taxon>Bacillaceae</taxon>
        <taxon>Terribacillus</taxon>
    </lineage>
</organism>
<keyword evidence="8" id="KW-0663">Pyridoxal phosphate</keyword>
<dbReference type="GO" id="GO:0030170">
    <property type="term" value="F:pyridoxal phosphate binding"/>
    <property type="evidence" value="ECO:0007669"/>
    <property type="project" value="InterPro"/>
</dbReference>
<evidence type="ECO:0000313" key="16">
    <source>
        <dbReference type="Proteomes" id="UP000199735"/>
    </source>
</evidence>
<dbReference type="EC" id="2.6.1.21" evidence="4"/>
<evidence type="ECO:0000256" key="9">
    <source>
        <dbReference type="ARBA" id="ARBA00030138"/>
    </source>
</evidence>
<dbReference type="InterPro" id="IPR036038">
    <property type="entry name" value="Aminotransferase-like"/>
</dbReference>
<accession>A0AAX2EEA4</accession>
<dbReference type="Proteomes" id="UP000027980">
    <property type="component" value="Chromosome"/>
</dbReference>
<evidence type="ECO:0000256" key="11">
    <source>
        <dbReference type="ARBA" id="ARBA00033391"/>
    </source>
</evidence>
<comment type="subunit">
    <text evidence="3">Homodimer.</text>
</comment>
<evidence type="ECO:0000256" key="4">
    <source>
        <dbReference type="ARBA" id="ARBA00012874"/>
    </source>
</evidence>
<dbReference type="InterPro" id="IPR005784">
    <property type="entry name" value="D_amino_transT"/>
</dbReference>
<reference evidence="13 15" key="1">
    <citation type="submission" date="2014-07" db="EMBL/GenBank/DDBJ databases">
        <title>Complete genome sequence of a moderately halophilic bacterium Terribacillus aidingensis MP602, isolated from Cryptomeria fortunei in Tianmu mountain in China.</title>
        <authorList>
            <person name="Wang Y."/>
            <person name="Lu P."/>
            <person name="Zhang L."/>
        </authorList>
    </citation>
    <scope>NUCLEOTIDE SEQUENCE [LARGE SCALE GENOMIC DNA]</scope>
    <source>
        <strain evidence="13 15">MP602</strain>
    </source>
</reference>
<evidence type="ECO:0000256" key="7">
    <source>
        <dbReference type="ARBA" id="ARBA00022679"/>
    </source>
</evidence>
<evidence type="ECO:0000256" key="10">
    <source>
        <dbReference type="ARBA" id="ARBA00033316"/>
    </source>
</evidence>
<gene>
    <name evidence="13" type="ORF">GZ22_04475</name>
    <name evidence="14" type="ORF">SAMN04489762_1449</name>
</gene>
<dbReference type="InterPro" id="IPR050571">
    <property type="entry name" value="Class-IV_PLP-Dep_Aminotrnsfr"/>
</dbReference>
<dbReference type="Gene3D" id="3.20.10.10">
    <property type="entry name" value="D-amino Acid Aminotransferase, subunit A, domain 2"/>
    <property type="match status" value="1"/>
</dbReference>
<dbReference type="GO" id="GO:0047810">
    <property type="term" value="F:D-alanine-2-oxoglutarate aminotransferase activity"/>
    <property type="evidence" value="ECO:0007669"/>
    <property type="project" value="UniProtKB-EC"/>
</dbReference>
<protein>
    <recommendedName>
        <fullName evidence="5">D-alanine aminotransferase</fullName>
        <ecNumber evidence="4">2.6.1.21</ecNumber>
    </recommendedName>
    <alternativeName>
        <fullName evidence="11">D-amino acid aminotransferase</fullName>
    </alternativeName>
    <alternativeName>
        <fullName evidence="9">D-amino acid transaminase</fullName>
    </alternativeName>
    <alternativeName>
        <fullName evidence="10">D-aspartate aminotransferase</fullName>
    </alternativeName>
</protein>
<dbReference type="EMBL" id="FOCD01000001">
    <property type="protein sequence ID" value="SEM93659.1"/>
    <property type="molecule type" value="Genomic_DNA"/>
</dbReference>
<dbReference type="KEGG" id="tap:GZ22_04475"/>
<comment type="catalytic activity">
    <reaction evidence="12">
        <text>D-alanine + 2-oxoglutarate = D-glutamate + pyruvate</text>
        <dbReference type="Rhea" id="RHEA:15869"/>
        <dbReference type="ChEBI" id="CHEBI:15361"/>
        <dbReference type="ChEBI" id="CHEBI:16810"/>
        <dbReference type="ChEBI" id="CHEBI:29986"/>
        <dbReference type="ChEBI" id="CHEBI:57416"/>
        <dbReference type="EC" id="2.6.1.21"/>
    </reaction>
</comment>
<evidence type="ECO:0000256" key="5">
    <source>
        <dbReference type="ARBA" id="ARBA00021779"/>
    </source>
</evidence>
<comment type="similarity">
    <text evidence="2">Belongs to the class-IV pyridoxal-phosphate-dependent aminotransferase family.</text>
</comment>
<dbReference type="NCBIfam" id="TIGR01121">
    <property type="entry name" value="D_amino_aminoT"/>
    <property type="match status" value="1"/>
</dbReference>
<keyword evidence="6 13" id="KW-0032">Aminotransferase</keyword>
<evidence type="ECO:0000256" key="1">
    <source>
        <dbReference type="ARBA" id="ARBA00001933"/>
    </source>
</evidence>
<dbReference type="GO" id="GO:0008652">
    <property type="term" value="P:amino acid biosynthetic process"/>
    <property type="evidence" value="ECO:0007669"/>
    <property type="project" value="UniProtKB-ARBA"/>
</dbReference>
<comment type="cofactor">
    <cofactor evidence="1">
        <name>pyridoxal 5'-phosphate</name>
        <dbReference type="ChEBI" id="CHEBI:597326"/>
    </cofactor>
</comment>
<evidence type="ECO:0000313" key="13">
    <source>
        <dbReference type="EMBL" id="AIF65959.1"/>
    </source>
</evidence>
<evidence type="ECO:0000256" key="12">
    <source>
        <dbReference type="ARBA" id="ARBA00047911"/>
    </source>
</evidence>
<dbReference type="InterPro" id="IPR001544">
    <property type="entry name" value="Aminotrans_IV"/>
</dbReference>
<dbReference type="GO" id="GO:0046394">
    <property type="term" value="P:carboxylic acid biosynthetic process"/>
    <property type="evidence" value="ECO:0007669"/>
    <property type="project" value="UniProtKB-ARBA"/>
</dbReference>
<dbReference type="Proteomes" id="UP000199735">
    <property type="component" value="Unassembled WGS sequence"/>
</dbReference>
<accession>A0A075LHQ9</accession>